<dbReference type="Pfam" id="PF09056">
    <property type="entry name" value="Phospholip_A2_3"/>
    <property type="match status" value="1"/>
</dbReference>
<dbReference type="InterPro" id="IPR015141">
    <property type="entry name" value="PLipase_A2_prok/fun"/>
</dbReference>
<keyword evidence="3" id="KW-1185">Reference proteome</keyword>
<feature type="chain" id="PRO_5045079847" description="Phospholipase A2" evidence="1">
    <location>
        <begin position="27"/>
        <end position="256"/>
    </location>
</feature>
<evidence type="ECO:0000313" key="3">
    <source>
        <dbReference type="Proteomes" id="UP000612282"/>
    </source>
</evidence>
<protein>
    <recommendedName>
        <fullName evidence="4">Phospholipase A2</fullName>
    </recommendedName>
</protein>
<dbReference type="InterPro" id="IPR036444">
    <property type="entry name" value="PLipase_A2_dom_sf"/>
</dbReference>
<dbReference type="Gene3D" id="1.20.90.10">
    <property type="entry name" value="Phospholipase A2 domain"/>
    <property type="match status" value="1"/>
</dbReference>
<gene>
    <name evidence="2" type="ORF">Aco03nite_101770</name>
</gene>
<feature type="signal peptide" evidence="1">
    <location>
        <begin position="1"/>
        <end position="26"/>
    </location>
</feature>
<dbReference type="Proteomes" id="UP000612282">
    <property type="component" value="Unassembled WGS sequence"/>
</dbReference>
<proteinExistence type="predicted"/>
<reference evidence="2 3" key="1">
    <citation type="submission" date="2021-01" db="EMBL/GenBank/DDBJ databases">
        <title>Whole genome shotgun sequence of Actinoplanes couchii NBRC 106145.</title>
        <authorList>
            <person name="Komaki H."/>
            <person name="Tamura T."/>
        </authorList>
    </citation>
    <scope>NUCLEOTIDE SEQUENCE [LARGE SCALE GENOMIC DNA]</scope>
    <source>
        <strain evidence="2 3">NBRC 106145</strain>
    </source>
</reference>
<dbReference type="RefSeq" id="WP_203810064.1">
    <property type="nucleotide sequence ID" value="NZ_BAAAQE010000043.1"/>
</dbReference>
<dbReference type="SUPFAM" id="SSF48619">
    <property type="entry name" value="Phospholipase A2, PLA2"/>
    <property type="match status" value="1"/>
</dbReference>
<name>A0ABQ3XTI8_9ACTN</name>
<accession>A0ABQ3XTI8</accession>
<evidence type="ECO:0000256" key="1">
    <source>
        <dbReference type="SAM" id="SignalP"/>
    </source>
</evidence>
<keyword evidence="1" id="KW-0732">Signal</keyword>
<sequence length="256" mass="26332">MKTRLRLLTASAGFVAILLLPTGAEAAPADPALDVPASGAAVVVDGPGASHTYRIAADVPAGGSLTPATGQAGAFASEVLVRNAKGVVVGAYDAPYAVGANGELVTGTYRIEGTTLVESVPVGSASAYPLTVLLAGYRPVGTVLDQPSRDRSALAVSQVTVPSNYVYNPALGSLHDYCTSSPDSYLAADFRGPCARHDLCYDAPGDNKLNCDNKLYEHLGTNCTYAYPTNGTLRNTCLGVAATYWAAVTTFGNDPL</sequence>
<comment type="caution">
    <text evidence="2">The sequence shown here is derived from an EMBL/GenBank/DDBJ whole genome shotgun (WGS) entry which is preliminary data.</text>
</comment>
<evidence type="ECO:0000313" key="2">
    <source>
        <dbReference type="EMBL" id="GID61773.1"/>
    </source>
</evidence>
<evidence type="ECO:0008006" key="4">
    <source>
        <dbReference type="Google" id="ProtNLM"/>
    </source>
</evidence>
<dbReference type="EMBL" id="BOMG01000137">
    <property type="protein sequence ID" value="GID61773.1"/>
    <property type="molecule type" value="Genomic_DNA"/>
</dbReference>
<organism evidence="2 3">
    <name type="scientific">Actinoplanes couchii</name>
    <dbReference type="NCBI Taxonomy" id="403638"/>
    <lineage>
        <taxon>Bacteria</taxon>
        <taxon>Bacillati</taxon>
        <taxon>Actinomycetota</taxon>
        <taxon>Actinomycetes</taxon>
        <taxon>Micromonosporales</taxon>
        <taxon>Micromonosporaceae</taxon>
        <taxon>Actinoplanes</taxon>
    </lineage>
</organism>